<feature type="transmembrane region" description="Helical" evidence="6">
    <location>
        <begin position="95"/>
        <end position="116"/>
    </location>
</feature>
<proteinExistence type="predicted"/>
<keyword evidence="3 6" id="KW-0812">Transmembrane</keyword>
<organism evidence="7 8">
    <name type="scientific">Candidatus Woesebacteria bacterium RIFOXYA1_FULL_40_18</name>
    <dbReference type="NCBI Taxonomy" id="1802532"/>
    <lineage>
        <taxon>Bacteria</taxon>
        <taxon>Candidatus Woeseibacteriota</taxon>
    </lineage>
</organism>
<feature type="transmembrane region" description="Helical" evidence="6">
    <location>
        <begin position="49"/>
        <end position="74"/>
    </location>
</feature>
<protein>
    <recommendedName>
        <fullName evidence="9">Polysaccharide biosynthesis protein C-terminal domain-containing protein</fullName>
    </recommendedName>
</protein>
<comment type="caution">
    <text evidence="7">The sequence shown here is derived from an EMBL/GenBank/DDBJ whole genome shotgun (WGS) entry which is preliminary data.</text>
</comment>
<evidence type="ECO:0000256" key="1">
    <source>
        <dbReference type="ARBA" id="ARBA00004651"/>
    </source>
</evidence>
<feature type="transmembrane region" description="Helical" evidence="6">
    <location>
        <begin position="362"/>
        <end position="381"/>
    </location>
</feature>
<feature type="transmembrane region" description="Helical" evidence="6">
    <location>
        <begin position="154"/>
        <end position="175"/>
    </location>
</feature>
<feature type="transmembrane region" description="Helical" evidence="6">
    <location>
        <begin position="387"/>
        <end position="408"/>
    </location>
</feature>
<feature type="transmembrane region" description="Helical" evidence="6">
    <location>
        <begin position="292"/>
        <end position="314"/>
    </location>
</feature>
<evidence type="ECO:0000313" key="8">
    <source>
        <dbReference type="Proteomes" id="UP000177855"/>
    </source>
</evidence>
<evidence type="ECO:0000313" key="7">
    <source>
        <dbReference type="EMBL" id="OGM76268.1"/>
    </source>
</evidence>
<dbReference type="InterPro" id="IPR050833">
    <property type="entry name" value="Poly_Biosynth_Transport"/>
</dbReference>
<comment type="subcellular location">
    <subcellularLocation>
        <location evidence="1">Cell membrane</location>
        <topology evidence="1">Multi-pass membrane protein</topology>
    </subcellularLocation>
</comment>
<dbReference type="Pfam" id="PF01943">
    <property type="entry name" value="Polysacc_synt"/>
    <property type="match status" value="1"/>
</dbReference>
<evidence type="ECO:0008006" key="9">
    <source>
        <dbReference type="Google" id="ProtNLM"/>
    </source>
</evidence>
<keyword evidence="2" id="KW-1003">Cell membrane</keyword>
<name>A0A1F8CKJ2_9BACT</name>
<keyword evidence="4 6" id="KW-1133">Transmembrane helix</keyword>
<dbReference type="InterPro" id="IPR002797">
    <property type="entry name" value="Polysacc_synth"/>
</dbReference>
<evidence type="ECO:0000256" key="5">
    <source>
        <dbReference type="ARBA" id="ARBA00023136"/>
    </source>
</evidence>
<dbReference type="STRING" id="1802532.A2210_01755"/>
<feature type="transmembrane region" description="Helical" evidence="6">
    <location>
        <begin position="181"/>
        <end position="199"/>
    </location>
</feature>
<feature type="transmembrane region" description="Helical" evidence="6">
    <location>
        <begin position="253"/>
        <end position="280"/>
    </location>
</feature>
<evidence type="ECO:0000256" key="2">
    <source>
        <dbReference type="ARBA" id="ARBA00022475"/>
    </source>
</evidence>
<feature type="transmembrane region" description="Helical" evidence="6">
    <location>
        <begin position="220"/>
        <end position="241"/>
    </location>
</feature>
<dbReference type="Proteomes" id="UP000177855">
    <property type="component" value="Unassembled WGS sequence"/>
</dbReference>
<dbReference type="GO" id="GO:0005886">
    <property type="term" value="C:plasma membrane"/>
    <property type="evidence" value="ECO:0007669"/>
    <property type="project" value="UniProtKB-SubCell"/>
</dbReference>
<keyword evidence="5 6" id="KW-0472">Membrane</keyword>
<evidence type="ECO:0000256" key="3">
    <source>
        <dbReference type="ARBA" id="ARBA00022692"/>
    </source>
</evidence>
<dbReference type="AlphaFoldDB" id="A0A1F8CKJ2"/>
<reference evidence="7 8" key="1">
    <citation type="journal article" date="2016" name="Nat. Commun.">
        <title>Thousands of microbial genomes shed light on interconnected biogeochemical processes in an aquifer system.</title>
        <authorList>
            <person name="Anantharaman K."/>
            <person name="Brown C.T."/>
            <person name="Hug L.A."/>
            <person name="Sharon I."/>
            <person name="Castelle C.J."/>
            <person name="Probst A.J."/>
            <person name="Thomas B.C."/>
            <person name="Singh A."/>
            <person name="Wilkins M.J."/>
            <person name="Karaoz U."/>
            <person name="Brodie E.L."/>
            <person name="Williams K.H."/>
            <person name="Hubbard S.S."/>
            <person name="Banfield J.F."/>
        </authorList>
    </citation>
    <scope>NUCLEOTIDE SEQUENCE [LARGE SCALE GENOMIC DNA]</scope>
</reference>
<dbReference type="EMBL" id="MGHS01000034">
    <property type="protein sequence ID" value="OGM76268.1"/>
    <property type="molecule type" value="Genomic_DNA"/>
</dbReference>
<feature type="transmembrane region" description="Helical" evidence="6">
    <location>
        <begin position="122"/>
        <end position="142"/>
    </location>
</feature>
<sequence>MKRISNFIRHPLFTGSAVMIIGSNFSNFLAFIYHLIIGRLLGPSSYGDLASVISLSAMFSAAFTFIGTVIIKFVSSAESKSKLTAIFSWFTKKTLLLCVIFFALIILLSPVFSNFLHVENKIILLLPLFISFSVMSLVLRSYLQGLLKFIETTISLNIEFLLRLVFGVLFVYLGWSVFGAVLGIALSGIIGFFVTLFFLKDFKIFSDKKESGLGAKIFAYSLPVFLFSLASTSFLTTDTILAKHFLSSHDAGIYASLSTLGKIILYASGPVGLVMFPMVSKRFSKGEKYIKIFLLSLFLTVGISLGVLFVYQLFPALAIKVLYGEGFIEGKKYLIWFGLFATAFTLSSLISSFYLSIGKTKVVVLPIFFAVLQIIGIVLFHDSILTIISVSFASSVILFLCLLIYFGYEAHFGSNSRLQGREVHN</sequence>
<evidence type="ECO:0000256" key="4">
    <source>
        <dbReference type="ARBA" id="ARBA00022989"/>
    </source>
</evidence>
<evidence type="ECO:0000256" key="6">
    <source>
        <dbReference type="SAM" id="Phobius"/>
    </source>
</evidence>
<accession>A0A1F8CKJ2</accession>
<feature type="transmembrane region" description="Helical" evidence="6">
    <location>
        <begin position="334"/>
        <end position="355"/>
    </location>
</feature>
<dbReference type="PANTHER" id="PTHR30250:SF28">
    <property type="entry name" value="POLYSACCHARIDE BIOSYNTHESIS PROTEIN"/>
    <property type="match status" value="1"/>
</dbReference>
<dbReference type="PANTHER" id="PTHR30250">
    <property type="entry name" value="PST FAMILY PREDICTED COLANIC ACID TRANSPORTER"/>
    <property type="match status" value="1"/>
</dbReference>
<feature type="transmembrane region" description="Helical" evidence="6">
    <location>
        <begin position="12"/>
        <end position="37"/>
    </location>
</feature>
<gene>
    <name evidence="7" type="ORF">A2210_01755</name>
</gene>